<dbReference type="EMBL" id="JASCZI010272093">
    <property type="protein sequence ID" value="MED6220107.1"/>
    <property type="molecule type" value="Genomic_DNA"/>
</dbReference>
<gene>
    <name evidence="1" type="ORF">PIB30_041733</name>
</gene>
<name>A0ABU6ZDT1_9FABA</name>
<comment type="caution">
    <text evidence="1">The sequence shown here is derived from an EMBL/GenBank/DDBJ whole genome shotgun (WGS) entry which is preliminary data.</text>
</comment>
<evidence type="ECO:0000313" key="2">
    <source>
        <dbReference type="Proteomes" id="UP001341840"/>
    </source>
</evidence>
<proteinExistence type="predicted"/>
<keyword evidence="2" id="KW-1185">Reference proteome</keyword>
<organism evidence="1 2">
    <name type="scientific">Stylosanthes scabra</name>
    <dbReference type="NCBI Taxonomy" id="79078"/>
    <lineage>
        <taxon>Eukaryota</taxon>
        <taxon>Viridiplantae</taxon>
        <taxon>Streptophyta</taxon>
        <taxon>Embryophyta</taxon>
        <taxon>Tracheophyta</taxon>
        <taxon>Spermatophyta</taxon>
        <taxon>Magnoliopsida</taxon>
        <taxon>eudicotyledons</taxon>
        <taxon>Gunneridae</taxon>
        <taxon>Pentapetalae</taxon>
        <taxon>rosids</taxon>
        <taxon>fabids</taxon>
        <taxon>Fabales</taxon>
        <taxon>Fabaceae</taxon>
        <taxon>Papilionoideae</taxon>
        <taxon>50 kb inversion clade</taxon>
        <taxon>dalbergioids sensu lato</taxon>
        <taxon>Dalbergieae</taxon>
        <taxon>Pterocarpus clade</taxon>
        <taxon>Stylosanthes</taxon>
    </lineage>
</organism>
<dbReference type="Proteomes" id="UP001341840">
    <property type="component" value="Unassembled WGS sequence"/>
</dbReference>
<reference evidence="1 2" key="1">
    <citation type="journal article" date="2023" name="Plants (Basel)">
        <title>Bridging the Gap: Combining Genomics and Transcriptomics Approaches to Understand Stylosanthes scabra, an Orphan Legume from the Brazilian Caatinga.</title>
        <authorList>
            <person name="Ferreira-Neto J.R.C."/>
            <person name="da Silva M.D."/>
            <person name="Binneck E."/>
            <person name="de Melo N.F."/>
            <person name="da Silva R.H."/>
            <person name="de Melo A.L.T.M."/>
            <person name="Pandolfi V."/>
            <person name="Bustamante F.O."/>
            <person name="Brasileiro-Vidal A.C."/>
            <person name="Benko-Iseppon A.M."/>
        </authorList>
    </citation>
    <scope>NUCLEOTIDE SEQUENCE [LARGE SCALE GENOMIC DNA]</scope>
    <source>
        <tissue evidence="1">Leaves</tissue>
    </source>
</reference>
<sequence>MDEGMVAVVVEVFPCGCLRDAERVIDDGDATRARLRVFSTVRVLMKMIEGKEEECRRRSRRRIRKMALMIECWNRKCLPESNGESGVNDDYGEFQSVGKGESKCDFESDNNFGFGFRFEF</sequence>
<accession>A0ABU6ZDT1</accession>
<protein>
    <submittedName>
        <fullName evidence="1">Uncharacterized protein</fullName>
    </submittedName>
</protein>
<evidence type="ECO:0000313" key="1">
    <source>
        <dbReference type="EMBL" id="MED6220107.1"/>
    </source>
</evidence>